<dbReference type="AlphaFoldDB" id="A0AA88P0K2"/>
<feature type="compositionally biased region" description="Polar residues" evidence="1">
    <location>
        <begin position="151"/>
        <end position="165"/>
    </location>
</feature>
<comment type="caution">
    <text evidence="2">The sequence shown here is derived from an EMBL/GenBank/DDBJ whole genome shotgun (WGS) entry which is preliminary data.</text>
</comment>
<sequence>MDLRQLHEELGAELPHLTWDQLKELAEFAKVPVDKVRKKHVIVHLINEEIDVVIEKEDKEAARQFIGDVLELIKRMKNENAREAEKSLSEDEDELAKLKKQYADLQLMFQSSTKSLESEITRLSDQVKKKESSTGQFHKQLRPDAKEFYPGTTNEPAEMDSSSTEPAEHHEKGMEEGEEEGISVSEEEQSSETEEVVRFEREPELLRTESNEDICELDEDGVQRLEPALPQSRFEKSSSLSCYCRNKRWCSSVCLNTNLLSKQQKPSSDQSVSRIQQRCCV</sequence>
<organism evidence="2 3">
    <name type="scientific">Tachysurus vachellii</name>
    <name type="common">Darkbarbel catfish</name>
    <name type="synonym">Pelteobagrus vachellii</name>
    <dbReference type="NCBI Taxonomy" id="175792"/>
    <lineage>
        <taxon>Eukaryota</taxon>
        <taxon>Metazoa</taxon>
        <taxon>Chordata</taxon>
        <taxon>Craniata</taxon>
        <taxon>Vertebrata</taxon>
        <taxon>Euteleostomi</taxon>
        <taxon>Actinopterygii</taxon>
        <taxon>Neopterygii</taxon>
        <taxon>Teleostei</taxon>
        <taxon>Ostariophysi</taxon>
        <taxon>Siluriformes</taxon>
        <taxon>Bagridae</taxon>
        <taxon>Tachysurus</taxon>
    </lineage>
</organism>
<dbReference type="Proteomes" id="UP001187315">
    <property type="component" value="Unassembled WGS sequence"/>
</dbReference>
<keyword evidence="3" id="KW-1185">Reference proteome</keyword>
<evidence type="ECO:0000256" key="1">
    <source>
        <dbReference type="SAM" id="MobiDB-lite"/>
    </source>
</evidence>
<feature type="compositionally biased region" description="Acidic residues" evidence="1">
    <location>
        <begin position="176"/>
        <end position="194"/>
    </location>
</feature>
<protein>
    <submittedName>
        <fullName evidence="2">Uncharacterized protein</fullName>
    </submittedName>
</protein>
<gene>
    <name evidence="2" type="ORF">Q7C36_000070</name>
</gene>
<evidence type="ECO:0000313" key="2">
    <source>
        <dbReference type="EMBL" id="KAK2868199.1"/>
    </source>
</evidence>
<name>A0AA88P0K2_TACVA</name>
<feature type="region of interest" description="Disordered" evidence="1">
    <location>
        <begin position="125"/>
        <end position="201"/>
    </location>
</feature>
<evidence type="ECO:0000313" key="3">
    <source>
        <dbReference type="Proteomes" id="UP001187315"/>
    </source>
</evidence>
<reference evidence="2" key="1">
    <citation type="submission" date="2023-08" db="EMBL/GenBank/DDBJ databases">
        <title>Pelteobagrus vachellii genome.</title>
        <authorList>
            <person name="Liu H."/>
        </authorList>
    </citation>
    <scope>NUCLEOTIDE SEQUENCE</scope>
    <source>
        <strain evidence="2">PRFRI_2022a</strain>
        <tissue evidence="2">Muscle</tissue>
    </source>
</reference>
<feature type="compositionally biased region" description="Basic and acidic residues" evidence="1">
    <location>
        <begin position="166"/>
        <end position="175"/>
    </location>
</feature>
<dbReference type="EMBL" id="JAVHJS010000001">
    <property type="protein sequence ID" value="KAK2868199.1"/>
    <property type="molecule type" value="Genomic_DNA"/>
</dbReference>
<accession>A0AA88P0K2</accession>
<proteinExistence type="predicted"/>